<accession>A0A4S4L0E4</accession>
<keyword evidence="3" id="KW-1185">Reference proteome</keyword>
<sequence>MYLLDEWDSLWMLESLVEAKVDGDLGRGGAEVGAAHCLVPGGRLCRKEFEWAPAHDVSDSEDLRDGIGLDCSSSSQSLT</sequence>
<name>A0A4S4L0E4_9AGAM</name>
<organism evidence="2 3">
    <name type="scientific">Bondarzewia mesenterica</name>
    <dbReference type="NCBI Taxonomy" id="1095465"/>
    <lineage>
        <taxon>Eukaryota</taxon>
        <taxon>Fungi</taxon>
        <taxon>Dikarya</taxon>
        <taxon>Basidiomycota</taxon>
        <taxon>Agaricomycotina</taxon>
        <taxon>Agaricomycetes</taxon>
        <taxon>Russulales</taxon>
        <taxon>Bondarzewiaceae</taxon>
        <taxon>Bondarzewia</taxon>
    </lineage>
</organism>
<gene>
    <name evidence="2" type="ORF">EW146_g10112</name>
</gene>
<proteinExistence type="predicted"/>
<feature type="region of interest" description="Disordered" evidence="1">
    <location>
        <begin position="57"/>
        <end position="79"/>
    </location>
</feature>
<protein>
    <submittedName>
        <fullName evidence="2">Uncharacterized protein</fullName>
    </submittedName>
</protein>
<evidence type="ECO:0000256" key="1">
    <source>
        <dbReference type="SAM" id="MobiDB-lite"/>
    </source>
</evidence>
<reference evidence="2 3" key="1">
    <citation type="submission" date="2019-02" db="EMBL/GenBank/DDBJ databases">
        <title>Genome sequencing of the rare red list fungi Bondarzewia mesenterica.</title>
        <authorList>
            <person name="Buettner E."/>
            <person name="Kellner H."/>
        </authorList>
    </citation>
    <scope>NUCLEOTIDE SEQUENCE [LARGE SCALE GENOMIC DNA]</scope>
    <source>
        <strain evidence="2 3">DSM 108281</strain>
    </source>
</reference>
<dbReference type="Proteomes" id="UP000310158">
    <property type="component" value="Unassembled WGS sequence"/>
</dbReference>
<evidence type="ECO:0000313" key="2">
    <source>
        <dbReference type="EMBL" id="THH04702.1"/>
    </source>
</evidence>
<dbReference type="EMBL" id="SGPL01001116">
    <property type="protein sequence ID" value="THH04702.1"/>
    <property type="molecule type" value="Genomic_DNA"/>
</dbReference>
<evidence type="ECO:0000313" key="3">
    <source>
        <dbReference type="Proteomes" id="UP000310158"/>
    </source>
</evidence>
<dbReference type="AlphaFoldDB" id="A0A4S4L0E4"/>
<comment type="caution">
    <text evidence="2">The sequence shown here is derived from an EMBL/GenBank/DDBJ whole genome shotgun (WGS) entry which is preliminary data.</text>
</comment>
<feature type="compositionally biased region" description="Basic and acidic residues" evidence="1">
    <location>
        <begin position="57"/>
        <end position="67"/>
    </location>
</feature>